<dbReference type="Proteomes" id="UP000799537">
    <property type="component" value="Unassembled WGS sequence"/>
</dbReference>
<protein>
    <submittedName>
        <fullName evidence="1">Uncharacterized protein</fullName>
    </submittedName>
</protein>
<evidence type="ECO:0000313" key="2">
    <source>
        <dbReference type="Proteomes" id="UP000799537"/>
    </source>
</evidence>
<proteinExistence type="predicted"/>
<gene>
    <name evidence="1" type="ORF">M409DRAFT_28086</name>
</gene>
<reference evidence="1" key="1">
    <citation type="journal article" date="2020" name="Stud. Mycol.">
        <title>101 Dothideomycetes genomes: a test case for predicting lifestyles and emergence of pathogens.</title>
        <authorList>
            <person name="Haridas S."/>
            <person name="Albert R."/>
            <person name="Binder M."/>
            <person name="Bloem J."/>
            <person name="Labutti K."/>
            <person name="Salamov A."/>
            <person name="Andreopoulos B."/>
            <person name="Baker S."/>
            <person name="Barry K."/>
            <person name="Bills G."/>
            <person name="Bluhm B."/>
            <person name="Cannon C."/>
            <person name="Castanera R."/>
            <person name="Culley D."/>
            <person name="Daum C."/>
            <person name="Ezra D."/>
            <person name="Gonzalez J."/>
            <person name="Henrissat B."/>
            <person name="Kuo A."/>
            <person name="Liang C."/>
            <person name="Lipzen A."/>
            <person name="Lutzoni F."/>
            <person name="Magnuson J."/>
            <person name="Mondo S."/>
            <person name="Nolan M."/>
            <person name="Ohm R."/>
            <person name="Pangilinan J."/>
            <person name="Park H.-J."/>
            <person name="Ramirez L."/>
            <person name="Alfaro M."/>
            <person name="Sun H."/>
            <person name="Tritt A."/>
            <person name="Yoshinaga Y."/>
            <person name="Zwiers L.-H."/>
            <person name="Turgeon B."/>
            <person name="Goodwin S."/>
            <person name="Spatafora J."/>
            <person name="Crous P."/>
            <person name="Grigoriev I."/>
        </authorList>
    </citation>
    <scope>NUCLEOTIDE SEQUENCE</scope>
    <source>
        <strain evidence="1">ATCC 36951</strain>
    </source>
</reference>
<dbReference type="InterPro" id="IPR021109">
    <property type="entry name" value="Peptidase_aspartic_dom_sf"/>
</dbReference>
<dbReference type="OrthoDB" id="3648733at2759"/>
<name>A0A6A6C584_ZASCE</name>
<evidence type="ECO:0000313" key="1">
    <source>
        <dbReference type="EMBL" id="KAF2161350.1"/>
    </source>
</evidence>
<dbReference type="Gene3D" id="2.40.70.10">
    <property type="entry name" value="Acid Proteases"/>
    <property type="match status" value="1"/>
</dbReference>
<organism evidence="1 2">
    <name type="scientific">Zasmidium cellare ATCC 36951</name>
    <dbReference type="NCBI Taxonomy" id="1080233"/>
    <lineage>
        <taxon>Eukaryota</taxon>
        <taxon>Fungi</taxon>
        <taxon>Dikarya</taxon>
        <taxon>Ascomycota</taxon>
        <taxon>Pezizomycotina</taxon>
        <taxon>Dothideomycetes</taxon>
        <taxon>Dothideomycetidae</taxon>
        <taxon>Mycosphaerellales</taxon>
        <taxon>Mycosphaerellaceae</taxon>
        <taxon>Zasmidium</taxon>
    </lineage>
</organism>
<dbReference type="Pfam" id="PF13650">
    <property type="entry name" value="Asp_protease_2"/>
    <property type="match status" value="1"/>
</dbReference>
<keyword evidence="2" id="KW-1185">Reference proteome</keyword>
<dbReference type="RefSeq" id="XP_033662239.1">
    <property type="nucleotide sequence ID" value="XM_033808867.1"/>
</dbReference>
<dbReference type="EMBL" id="ML993619">
    <property type="protein sequence ID" value="KAF2161350.1"/>
    <property type="molecule type" value="Genomic_DNA"/>
</dbReference>
<dbReference type="GeneID" id="54562139"/>
<accession>A0A6A6C584</accession>
<dbReference type="AlphaFoldDB" id="A0A6A6C584"/>
<sequence length="272" mass="30210">MAHIIKTEPDTCDVDVDMNGCPEIKTEPSFGGYDEHTYPADEIKPDASAMGHYSKSKVTPNDHLKTPTSIPADLNGTCFHLTGFIVCKDRCIKVQRMLIDSGASSSFITAAAVNATGLAVFKCEPKSFSTCNGYTQRDKFVIFDLCIAGVRKTISAYVDEGAYVHKDEIIIGAEATTKFSMHCNTNFGKKHETRWSIKADVKSRPRTRYVLQKASRPSGSPLHTYSLKDGLDVAMSPGETSKQRDARDKWERKLAASKKAEAKYWEARRKKI</sequence>